<dbReference type="Pfam" id="PF20619">
    <property type="entry name" value="DUF6804"/>
    <property type="match status" value="1"/>
</dbReference>
<evidence type="ECO:0000313" key="2">
    <source>
        <dbReference type="EMBL" id="SVB59603.1"/>
    </source>
</evidence>
<reference evidence="2" key="1">
    <citation type="submission" date="2018-05" db="EMBL/GenBank/DDBJ databases">
        <authorList>
            <person name="Lanie J.A."/>
            <person name="Ng W.-L."/>
            <person name="Kazmierczak K.M."/>
            <person name="Andrzejewski T.M."/>
            <person name="Davidsen T.M."/>
            <person name="Wayne K.J."/>
            <person name="Tettelin H."/>
            <person name="Glass J.I."/>
            <person name="Rusch D."/>
            <person name="Podicherti R."/>
            <person name="Tsui H.-C.T."/>
            <person name="Winkler M.E."/>
        </authorList>
    </citation>
    <scope>NUCLEOTIDE SEQUENCE</scope>
</reference>
<feature type="transmembrane region" description="Helical" evidence="1">
    <location>
        <begin position="74"/>
        <end position="90"/>
    </location>
</feature>
<dbReference type="InterPro" id="IPR046548">
    <property type="entry name" value="DUF6804"/>
</dbReference>
<keyword evidence="1" id="KW-0812">Transmembrane</keyword>
<name>A0A382FBM2_9ZZZZ</name>
<organism evidence="2">
    <name type="scientific">marine metagenome</name>
    <dbReference type="NCBI Taxonomy" id="408172"/>
    <lineage>
        <taxon>unclassified sequences</taxon>
        <taxon>metagenomes</taxon>
        <taxon>ecological metagenomes</taxon>
    </lineage>
</organism>
<keyword evidence="1" id="KW-1133">Transmembrane helix</keyword>
<proteinExistence type="predicted"/>
<sequence length="147" mass="16355">MPFLYFAAIVALIGLMPMPYVGYTLVKIGVASGCLLAITKVSEVKLFEVNANIWLVGLAVLYNPILPIYLTRNIWIFLDIVTAIILIYLAKKLANNDDSNDFSIIESKLKSIDKSKIEKGANSFVKKMLLTGIFLLIIIALTEIFIK</sequence>
<accession>A0A382FBM2</accession>
<dbReference type="EMBL" id="UINC01048719">
    <property type="protein sequence ID" value="SVB59603.1"/>
    <property type="molecule type" value="Genomic_DNA"/>
</dbReference>
<gene>
    <name evidence="2" type="ORF">METZ01_LOCUS212457</name>
</gene>
<feature type="transmembrane region" description="Helical" evidence="1">
    <location>
        <begin position="51"/>
        <end position="68"/>
    </location>
</feature>
<protein>
    <submittedName>
        <fullName evidence="2">Uncharacterized protein</fullName>
    </submittedName>
</protein>
<evidence type="ECO:0000256" key="1">
    <source>
        <dbReference type="SAM" id="Phobius"/>
    </source>
</evidence>
<keyword evidence="1" id="KW-0472">Membrane</keyword>
<feature type="transmembrane region" description="Helical" evidence="1">
    <location>
        <begin position="128"/>
        <end position="146"/>
    </location>
</feature>
<dbReference type="AlphaFoldDB" id="A0A382FBM2"/>